<sequence>METATAAPAPAPYREGLPPQPPGPPDGEQHFTSSETVRDLVIGMADGLTVPFALAAGLSGAVAANPLIVTAGLAEIAAGCVAMGLGGYLAARTDAQHYQAERKREEQETLDYPDREKWEVAAILHRYGLRGEVLQRATDAIASDRKRWVDFMMRFELELSEPAPGRAAQSAATIGGAYVVGGLIPLSPYILLAETGLALAWSSALTGMALFGFGWLKARATGLPPLRGAAQTLGIGGLAAAVAYLVAKLVGG</sequence>
<proteinExistence type="predicted"/>
<comment type="subcellular location">
    <subcellularLocation>
        <location evidence="1">Endomembrane system</location>
        <topology evidence="1">Multi-pass membrane protein</topology>
    </subcellularLocation>
</comment>
<reference evidence="7 8" key="1">
    <citation type="journal article" date="2020" name="Microorganisms">
        <title>Osmotic Adaptation and Compatible Solute Biosynthesis of Phototrophic Bacteria as Revealed from Genome Analyses.</title>
        <authorList>
            <person name="Imhoff J.F."/>
            <person name="Rahn T."/>
            <person name="Kunzel S."/>
            <person name="Keller A."/>
            <person name="Neulinger S.C."/>
        </authorList>
    </citation>
    <scope>NUCLEOTIDE SEQUENCE [LARGE SCALE GENOMIC DNA]</scope>
    <source>
        <strain evidence="7 8">DSM 15382</strain>
    </source>
</reference>
<keyword evidence="3 6" id="KW-1133">Transmembrane helix</keyword>
<keyword evidence="8" id="KW-1185">Reference proteome</keyword>
<keyword evidence="2 6" id="KW-0812">Transmembrane</keyword>
<keyword evidence="4 6" id="KW-0472">Membrane</keyword>
<evidence type="ECO:0000256" key="3">
    <source>
        <dbReference type="ARBA" id="ARBA00022989"/>
    </source>
</evidence>
<protein>
    <submittedName>
        <fullName evidence="7">Iron transporter</fullName>
    </submittedName>
</protein>
<dbReference type="RefSeq" id="WP_133221191.1">
    <property type="nucleotide sequence ID" value="NZ_NRSG01000177.1"/>
</dbReference>
<evidence type="ECO:0000256" key="5">
    <source>
        <dbReference type="SAM" id="MobiDB-lite"/>
    </source>
</evidence>
<feature type="compositionally biased region" description="Low complexity" evidence="5">
    <location>
        <begin position="1"/>
        <end position="17"/>
    </location>
</feature>
<gene>
    <name evidence="7" type="ORF">CKO45_19575</name>
</gene>
<feature type="region of interest" description="Disordered" evidence="5">
    <location>
        <begin position="1"/>
        <end position="32"/>
    </location>
</feature>
<dbReference type="PANTHER" id="PTHR31851">
    <property type="entry name" value="FE(2+)/MN(2+) TRANSPORTER PCL1"/>
    <property type="match status" value="1"/>
</dbReference>
<feature type="transmembrane region" description="Helical" evidence="6">
    <location>
        <begin position="228"/>
        <end position="247"/>
    </location>
</feature>
<evidence type="ECO:0000256" key="2">
    <source>
        <dbReference type="ARBA" id="ARBA00022692"/>
    </source>
</evidence>
<evidence type="ECO:0000256" key="4">
    <source>
        <dbReference type="ARBA" id="ARBA00023136"/>
    </source>
</evidence>
<dbReference type="EMBL" id="NRSG01000177">
    <property type="protein sequence ID" value="MBK1660428.1"/>
    <property type="molecule type" value="Genomic_DNA"/>
</dbReference>
<evidence type="ECO:0000256" key="1">
    <source>
        <dbReference type="ARBA" id="ARBA00004127"/>
    </source>
</evidence>
<evidence type="ECO:0000313" key="7">
    <source>
        <dbReference type="EMBL" id="MBK1660428.1"/>
    </source>
</evidence>
<feature type="transmembrane region" description="Helical" evidence="6">
    <location>
        <begin position="198"/>
        <end position="216"/>
    </location>
</feature>
<feature type="transmembrane region" description="Helical" evidence="6">
    <location>
        <begin position="171"/>
        <end position="192"/>
    </location>
</feature>
<name>A0ABS1D0V5_9PROT</name>
<organism evidence="7 8">
    <name type="scientific">Paracraurococcus ruber</name>
    <dbReference type="NCBI Taxonomy" id="77675"/>
    <lineage>
        <taxon>Bacteria</taxon>
        <taxon>Pseudomonadati</taxon>
        <taxon>Pseudomonadota</taxon>
        <taxon>Alphaproteobacteria</taxon>
        <taxon>Acetobacterales</taxon>
        <taxon>Roseomonadaceae</taxon>
        <taxon>Paracraurococcus</taxon>
    </lineage>
</organism>
<dbReference type="Proteomes" id="UP000697995">
    <property type="component" value="Unassembled WGS sequence"/>
</dbReference>
<evidence type="ECO:0000256" key="6">
    <source>
        <dbReference type="SAM" id="Phobius"/>
    </source>
</evidence>
<comment type="caution">
    <text evidence="7">The sequence shown here is derived from an EMBL/GenBank/DDBJ whole genome shotgun (WGS) entry which is preliminary data.</text>
</comment>
<dbReference type="InterPro" id="IPR008217">
    <property type="entry name" value="Ccc1_fam"/>
</dbReference>
<evidence type="ECO:0000313" key="8">
    <source>
        <dbReference type="Proteomes" id="UP000697995"/>
    </source>
</evidence>
<dbReference type="Pfam" id="PF01988">
    <property type="entry name" value="VIT1"/>
    <property type="match status" value="1"/>
</dbReference>
<accession>A0ABS1D0V5</accession>